<gene>
    <name evidence="2" type="ORF">GGR23_001242</name>
</gene>
<comment type="caution">
    <text evidence="2">The sequence shown here is derived from an EMBL/GenBank/DDBJ whole genome shotgun (WGS) entry which is preliminary data.</text>
</comment>
<feature type="region of interest" description="Disordered" evidence="1">
    <location>
        <begin position="1"/>
        <end position="25"/>
    </location>
</feature>
<dbReference type="Proteomes" id="UP000528286">
    <property type="component" value="Unassembled WGS sequence"/>
</dbReference>
<organism evidence="2 3">
    <name type="scientific">Gellertiella hungarica</name>
    <dbReference type="NCBI Taxonomy" id="1572859"/>
    <lineage>
        <taxon>Bacteria</taxon>
        <taxon>Pseudomonadati</taxon>
        <taxon>Pseudomonadota</taxon>
        <taxon>Alphaproteobacteria</taxon>
        <taxon>Hyphomicrobiales</taxon>
        <taxon>Rhizobiaceae</taxon>
        <taxon>Gellertiella</taxon>
    </lineage>
</organism>
<evidence type="ECO:0000313" key="3">
    <source>
        <dbReference type="Proteomes" id="UP000528286"/>
    </source>
</evidence>
<dbReference type="EMBL" id="JACIEZ010000002">
    <property type="protein sequence ID" value="MBB4064065.1"/>
    <property type="molecule type" value="Genomic_DNA"/>
</dbReference>
<dbReference type="AlphaFoldDB" id="A0A7W6J3F7"/>
<reference evidence="2 3" key="1">
    <citation type="submission" date="2020-08" db="EMBL/GenBank/DDBJ databases">
        <title>Genomic Encyclopedia of Type Strains, Phase IV (KMG-IV): sequencing the most valuable type-strain genomes for metagenomic binning, comparative biology and taxonomic classification.</title>
        <authorList>
            <person name="Goeker M."/>
        </authorList>
    </citation>
    <scope>NUCLEOTIDE SEQUENCE [LARGE SCALE GENOMIC DNA]</scope>
    <source>
        <strain evidence="2 3">DSM 29853</strain>
    </source>
</reference>
<protein>
    <submittedName>
        <fullName evidence="2">Uncharacterized protein</fullName>
    </submittedName>
</protein>
<accession>A0A7W6J3F7</accession>
<feature type="compositionally biased region" description="Basic and acidic residues" evidence="1">
    <location>
        <begin position="1"/>
        <end position="14"/>
    </location>
</feature>
<evidence type="ECO:0000313" key="2">
    <source>
        <dbReference type="EMBL" id="MBB4064065.1"/>
    </source>
</evidence>
<sequence length="76" mass="9204">MRTTSKDRQQRYESARPQTSANTRQPQWVRWRWDEQRGELVRDERQFLKGLGPDWSRPGSVEEHIQRELAGQRQLL</sequence>
<proteinExistence type="predicted"/>
<keyword evidence="3" id="KW-1185">Reference proteome</keyword>
<feature type="compositionally biased region" description="Polar residues" evidence="1">
    <location>
        <begin position="16"/>
        <end position="25"/>
    </location>
</feature>
<name>A0A7W6J3F7_9HYPH</name>
<evidence type="ECO:0000256" key="1">
    <source>
        <dbReference type="SAM" id="MobiDB-lite"/>
    </source>
</evidence>